<reference evidence="3" key="1">
    <citation type="submission" date="2024-03" db="EMBL/GenBank/DDBJ databases">
        <authorList>
            <consortium name="ELIXIR-Norway"/>
            <consortium name="Elixir Norway"/>
        </authorList>
    </citation>
    <scope>NUCLEOTIDE SEQUENCE</scope>
</reference>
<dbReference type="EMBL" id="OZ023709">
    <property type="protein sequence ID" value="CAK9880656.1"/>
    <property type="molecule type" value="Genomic_DNA"/>
</dbReference>
<gene>
    <name evidence="3" type="ORF">CSSPJE1EN2_LOCUS22055</name>
</gene>
<keyword evidence="4" id="KW-1185">Reference proteome</keyword>
<dbReference type="Proteomes" id="UP001497522">
    <property type="component" value="Chromosome 8"/>
</dbReference>
<dbReference type="Pfam" id="PF13041">
    <property type="entry name" value="PPR_2"/>
    <property type="match status" value="1"/>
</dbReference>
<proteinExistence type="predicted"/>
<protein>
    <recommendedName>
        <fullName evidence="5">Pentatricopeptide repeat-containing protein</fullName>
    </recommendedName>
</protein>
<evidence type="ECO:0000256" key="1">
    <source>
        <dbReference type="ARBA" id="ARBA00022737"/>
    </source>
</evidence>
<dbReference type="NCBIfam" id="TIGR00756">
    <property type="entry name" value="PPR"/>
    <property type="match status" value="1"/>
</dbReference>
<keyword evidence="1" id="KW-0677">Repeat</keyword>
<feature type="repeat" description="PPR" evidence="2">
    <location>
        <begin position="9"/>
        <end position="43"/>
    </location>
</feature>
<sequence length="125" mass="13793">MTPGAVQLDRFSWNRGLARYVKAGQHEKAMELFHQMQLEGTNPDSFAFVLLLNSCASVRSLEEGEHAHEQMIASGTEFNVFVGSSLECVQPDPVTFVGLLKACGSVLVLEEGRLAHELIKQCGWD</sequence>
<evidence type="ECO:0000256" key="2">
    <source>
        <dbReference type="PROSITE-ProRule" id="PRU00708"/>
    </source>
</evidence>
<dbReference type="InterPro" id="IPR046960">
    <property type="entry name" value="PPR_At4g14850-like_plant"/>
</dbReference>
<dbReference type="InterPro" id="IPR002885">
    <property type="entry name" value="PPR_rpt"/>
</dbReference>
<accession>A0ABP1BWY6</accession>
<name>A0ABP1BWY6_9BRYO</name>
<evidence type="ECO:0000313" key="4">
    <source>
        <dbReference type="Proteomes" id="UP001497522"/>
    </source>
</evidence>
<organism evidence="3 4">
    <name type="scientific">Sphagnum jensenii</name>
    <dbReference type="NCBI Taxonomy" id="128206"/>
    <lineage>
        <taxon>Eukaryota</taxon>
        <taxon>Viridiplantae</taxon>
        <taxon>Streptophyta</taxon>
        <taxon>Embryophyta</taxon>
        <taxon>Bryophyta</taxon>
        <taxon>Sphagnophytina</taxon>
        <taxon>Sphagnopsida</taxon>
        <taxon>Sphagnales</taxon>
        <taxon>Sphagnaceae</taxon>
        <taxon>Sphagnum</taxon>
    </lineage>
</organism>
<dbReference type="Gene3D" id="1.25.40.10">
    <property type="entry name" value="Tetratricopeptide repeat domain"/>
    <property type="match status" value="1"/>
</dbReference>
<evidence type="ECO:0000313" key="3">
    <source>
        <dbReference type="EMBL" id="CAK9880656.1"/>
    </source>
</evidence>
<dbReference type="PANTHER" id="PTHR47926">
    <property type="entry name" value="PENTATRICOPEPTIDE REPEAT-CONTAINING PROTEIN"/>
    <property type="match status" value="1"/>
</dbReference>
<evidence type="ECO:0008006" key="5">
    <source>
        <dbReference type="Google" id="ProtNLM"/>
    </source>
</evidence>
<dbReference type="InterPro" id="IPR011990">
    <property type="entry name" value="TPR-like_helical_dom_sf"/>
</dbReference>
<dbReference type="PROSITE" id="PS51375">
    <property type="entry name" value="PPR"/>
    <property type="match status" value="1"/>
</dbReference>